<keyword evidence="2" id="KW-0812">Transmembrane</keyword>
<dbReference type="EMBL" id="PQXJ01000074">
    <property type="protein sequence ID" value="TGO65856.1"/>
    <property type="molecule type" value="Genomic_DNA"/>
</dbReference>
<protein>
    <submittedName>
        <fullName evidence="3">Uncharacterized protein</fullName>
    </submittedName>
</protein>
<keyword evidence="2" id="KW-1133">Transmembrane helix</keyword>
<name>A0A4Z1IWV6_9HELO</name>
<dbReference type="AlphaFoldDB" id="A0A4Z1IWV6"/>
<comment type="caution">
    <text evidence="3">The sequence shown here is derived from an EMBL/GenBank/DDBJ whole genome shotgun (WGS) entry which is preliminary data.</text>
</comment>
<evidence type="ECO:0000256" key="2">
    <source>
        <dbReference type="SAM" id="Phobius"/>
    </source>
</evidence>
<gene>
    <name evidence="3" type="ORF">BOTNAR_0074g00290</name>
</gene>
<keyword evidence="4" id="KW-1185">Reference proteome</keyword>
<feature type="transmembrane region" description="Helical" evidence="2">
    <location>
        <begin position="121"/>
        <end position="144"/>
    </location>
</feature>
<proteinExistence type="predicted"/>
<evidence type="ECO:0000313" key="4">
    <source>
        <dbReference type="Proteomes" id="UP000297452"/>
    </source>
</evidence>
<feature type="compositionally biased region" description="Acidic residues" evidence="1">
    <location>
        <begin position="155"/>
        <end position="187"/>
    </location>
</feature>
<evidence type="ECO:0000256" key="1">
    <source>
        <dbReference type="SAM" id="MobiDB-lite"/>
    </source>
</evidence>
<sequence length="198" mass="23135">MPNTDHYILKRSGWLLLLVFTHLSASCLRTILDRTFLVADFDNYPPSSYMCDHEHFCYHCRRKSQKWEERAKTEGIKTPFGTVLFKDEDEDEQTTAIIENEIVGGILIIGCAGLWKTRGDWGWWVVPTGLGLWATFFADFFWILEKAVEKLEESGMFDDDKENEEESEEESEEDDDEDDEDDEDEDNNMQPSLLWVND</sequence>
<dbReference type="Proteomes" id="UP000297452">
    <property type="component" value="Unassembled WGS sequence"/>
</dbReference>
<accession>A0A4Z1IWV6</accession>
<feature type="transmembrane region" description="Helical" evidence="2">
    <location>
        <begin position="12"/>
        <end position="32"/>
    </location>
</feature>
<keyword evidence="2" id="KW-0472">Membrane</keyword>
<evidence type="ECO:0000313" key="3">
    <source>
        <dbReference type="EMBL" id="TGO65856.1"/>
    </source>
</evidence>
<feature type="region of interest" description="Disordered" evidence="1">
    <location>
        <begin position="154"/>
        <end position="198"/>
    </location>
</feature>
<dbReference type="OrthoDB" id="3562580at2759"/>
<reference evidence="3 4" key="1">
    <citation type="submission" date="2017-12" db="EMBL/GenBank/DDBJ databases">
        <title>Comparative genomics of Botrytis spp.</title>
        <authorList>
            <person name="Valero-Jimenez C.A."/>
            <person name="Tapia P."/>
            <person name="Veloso J."/>
            <person name="Silva-Moreno E."/>
            <person name="Staats M."/>
            <person name="Valdes J.H."/>
            <person name="Van Kan J.A.L."/>
        </authorList>
    </citation>
    <scope>NUCLEOTIDE SEQUENCE [LARGE SCALE GENOMIC DNA]</scope>
    <source>
        <strain evidence="3 4">MUCL2120</strain>
    </source>
</reference>
<organism evidence="3 4">
    <name type="scientific">Botryotinia narcissicola</name>
    <dbReference type="NCBI Taxonomy" id="278944"/>
    <lineage>
        <taxon>Eukaryota</taxon>
        <taxon>Fungi</taxon>
        <taxon>Dikarya</taxon>
        <taxon>Ascomycota</taxon>
        <taxon>Pezizomycotina</taxon>
        <taxon>Leotiomycetes</taxon>
        <taxon>Helotiales</taxon>
        <taxon>Sclerotiniaceae</taxon>
        <taxon>Botryotinia</taxon>
    </lineage>
</organism>